<evidence type="ECO:0000313" key="2">
    <source>
        <dbReference type="EMBL" id="KAL3520011.1"/>
    </source>
</evidence>
<dbReference type="Pfam" id="PF10536">
    <property type="entry name" value="PMD"/>
    <property type="match status" value="1"/>
</dbReference>
<dbReference type="InterPro" id="IPR044824">
    <property type="entry name" value="MAIN-like"/>
</dbReference>
<accession>A0ABD2ZKM9</accession>
<organism evidence="2 3">
    <name type="scientific">Cinchona calisaya</name>
    <dbReference type="NCBI Taxonomy" id="153742"/>
    <lineage>
        <taxon>Eukaryota</taxon>
        <taxon>Viridiplantae</taxon>
        <taxon>Streptophyta</taxon>
        <taxon>Embryophyta</taxon>
        <taxon>Tracheophyta</taxon>
        <taxon>Spermatophyta</taxon>
        <taxon>Magnoliopsida</taxon>
        <taxon>eudicotyledons</taxon>
        <taxon>Gunneridae</taxon>
        <taxon>Pentapetalae</taxon>
        <taxon>asterids</taxon>
        <taxon>lamiids</taxon>
        <taxon>Gentianales</taxon>
        <taxon>Rubiaceae</taxon>
        <taxon>Cinchonoideae</taxon>
        <taxon>Cinchoneae</taxon>
        <taxon>Cinchona</taxon>
    </lineage>
</organism>
<reference evidence="2 3" key="1">
    <citation type="submission" date="2024-11" db="EMBL/GenBank/DDBJ databases">
        <title>A near-complete genome assembly of Cinchona calisaya.</title>
        <authorList>
            <person name="Lian D.C."/>
            <person name="Zhao X.W."/>
            <person name="Wei L."/>
        </authorList>
    </citation>
    <scope>NUCLEOTIDE SEQUENCE [LARGE SCALE GENOMIC DNA]</scope>
    <source>
        <tissue evidence="2">Nenye</tissue>
    </source>
</reference>
<dbReference type="PANTHER" id="PTHR46033:SF80">
    <property type="entry name" value="PROTEIN MAIN-LIKE 2-LIKE"/>
    <property type="match status" value="1"/>
</dbReference>
<evidence type="ECO:0000259" key="1">
    <source>
        <dbReference type="Pfam" id="PF10536"/>
    </source>
</evidence>
<name>A0ABD2ZKM9_9GENT</name>
<dbReference type="AlphaFoldDB" id="A0ABD2ZKM9"/>
<dbReference type="PANTHER" id="PTHR46033">
    <property type="entry name" value="PROTEIN MAIN-LIKE 2"/>
    <property type="match status" value="1"/>
</dbReference>
<dbReference type="EMBL" id="JBJUIK010000008">
    <property type="protein sequence ID" value="KAL3520011.1"/>
    <property type="molecule type" value="Genomic_DNA"/>
</dbReference>
<protein>
    <recommendedName>
        <fullName evidence="1">Aminotransferase-like plant mobile domain-containing protein</fullName>
    </recommendedName>
</protein>
<feature type="domain" description="Aminotransferase-like plant mobile" evidence="1">
    <location>
        <begin position="31"/>
        <end position="196"/>
    </location>
</feature>
<gene>
    <name evidence="2" type="ORF">ACH5RR_018160</name>
</gene>
<proteinExistence type="predicted"/>
<comment type="caution">
    <text evidence="2">The sequence shown here is derived from an EMBL/GenBank/DDBJ whole genome shotgun (WGS) entry which is preliminary data.</text>
</comment>
<evidence type="ECO:0000313" key="3">
    <source>
        <dbReference type="Proteomes" id="UP001630127"/>
    </source>
</evidence>
<sequence length="591" mass="67501">MASHYSDCLLEMIKVFLSRIGAEQLPGANRIYEAIELSLFSYSQDPNVFKALLEKWSPSTNTFHTFYGEFGISLVDLQKIGGLPLSGEFYDECNPSNEILGSNLIPQATLDLYSLLRALSAKPTFQAWINNFIIRIPHHLNSNTVDLEEIEDFPFEYRRDYSRNTILAAFLAYWLSRFPLSSARSETIRSETFLMLAIYIPRTYSCKDLSYPNAPLLSLIRDSPPTRFNYYTAPKLFRNSIKFSFAHIAGDNLKVEPYEPSHFGRQFGYGQHCPKDVDTRCRDNCDSVTIFYPQVSKKVTNNPTSKKTSAKKHLLEPTENEVDDLFLSKFYEHLDRFTKDLSVDYIRSDKTIDPRQSEGMRSSLVEDGLIHSVEFPTDKSSSQNSPTTFAKKRLLEPTEKEVDDLFLSKFYERLDRFTKDLSVDYIESGKTIDPRQSEGMHTSLVEDELIHSVEFPIDESSSQNGPTTFGSLDDLESYMSSLPSTKDIYNLFANGVFVKGSDFLWTKRTKKVKRFPSCGIRDEPRPSTLLGDLSPTNKNLVRGKEVVFESVDKISSKDKEIFHLEDETNNELFDYTPLNARSLDSVSAQQG</sequence>
<keyword evidence="3" id="KW-1185">Reference proteome</keyword>
<dbReference type="InterPro" id="IPR019557">
    <property type="entry name" value="AminoTfrase-like_pln_mobile"/>
</dbReference>
<dbReference type="Proteomes" id="UP001630127">
    <property type="component" value="Unassembled WGS sequence"/>
</dbReference>